<evidence type="ECO:0000259" key="1">
    <source>
        <dbReference type="SMART" id="SM00507"/>
    </source>
</evidence>
<dbReference type="Gene3D" id="1.10.30.50">
    <property type="match status" value="1"/>
</dbReference>
<feature type="domain" description="HNH nuclease" evidence="1">
    <location>
        <begin position="42"/>
        <end position="104"/>
    </location>
</feature>
<reference evidence="2 3" key="1">
    <citation type="submission" date="2024-03" db="EMBL/GenBank/DDBJ databases">
        <title>Human intestinal bacterial collection.</title>
        <authorList>
            <person name="Pauvert C."/>
            <person name="Hitch T.C.A."/>
            <person name="Clavel T."/>
        </authorList>
    </citation>
    <scope>NUCLEOTIDE SEQUENCE [LARGE SCALE GENOMIC DNA]</scope>
    <source>
        <strain evidence="2 3">CLA-JM-H16</strain>
    </source>
</reference>
<keyword evidence="3" id="KW-1185">Reference proteome</keyword>
<dbReference type="Proteomes" id="UP001473063">
    <property type="component" value="Unassembled WGS sequence"/>
</dbReference>
<gene>
    <name evidence="2" type="ORF">WMO28_16935</name>
</gene>
<sequence length="127" mass="15172">MLRSCKYCGRIHDSKYQCSSKPVRRKIRTKQNSFRSTEAWKRKSLEIRERDRYLCQICMRKLYGTTQQYNNREIEVHHIVPIAEDWDGRLDNDNLVSLCGRHHEMAEAGKISQAELKEIARQQEDEM</sequence>
<evidence type="ECO:0000313" key="3">
    <source>
        <dbReference type="Proteomes" id="UP001473063"/>
    </source>
</evidence>
<dbReference type="Pfam" id="PF01844">
    <property type="entry name" value="HNH"/>
    <property type="match status" value="1"/>
</dbReference>
<dbReference type="GO" id="GO:0004519">
    <property type="term" value="F:endonuclease activity"/>
    <property type="evidence" value="ECO:0007669"/>
    <property type="project" value="UniProtKB-KW"/>
</dbReference>
<comment type="caution">
    <text evidence="2">The sequence shown here is derived from an EMBL/GenBank/DDBJ whole genome shotgun (WGS) entry which is preliminary data.</text>
</comment>
<dbReference type="SMART" id="SM00507">
    <property type="entry name" value="HNHc"/>
    <property type="match status" value="1"/>
</dbReference>
<accession>A0ABV1BLB3</accession>
<evidence type="ECO:0000313" key="2">
    <source>
        <dbReference type="EMBL" id="MEQ2372565.1"/>
    </source>
</evidence>
<dbReference type="CDD" id="cd00085">
    <property type="entry name" value="HNHc"/>
    <property type="match status" value="1"/>
</dbReference>
<dbReference type="RefSeq" id="WP_349057725.1">
    <property type="nucleotide sequence ID" value="NZ_JBBMEJ010000056.1"/>
</dbReference>
<dbReference type="EMBL" id="JBBMEJ010000056">
    <property type="protein sequence ID" value="MEQ2372565.1"/>
    <property type="molecule type" value="Genomic_DNA"/>
</dbReference>
<dbReference type="InterPro" id="IPR003615">
    <property type="entry name" value="HNH_nuc"/>
</dbReference>
<protein>
    <submittedName>
        <fullName evidence="2">HNH endonuclease</fullName>
    </submittedName>
</protein>
<dbReference type="InterPro" id="IPR002711">
    <property type="entry name" value="HNH"/>
</dbReference>
<proteinExistence type="predicted"/>
<keyword evidence="2" id="KW-0540">Nuclease</keyword>
<organism evidence="2 3">
    <name type="scientific">Blautia aquisgranensis</name>
    <dbReference type="NCBI Taxonomy" id="3133153"/>
    <lineage>
        <taxon>Bacteria</taxon>
        <taxon>Bacillati</taxon>
        <taxon>Bacillota</taxon>
        <taxon>Clostridia</taxon>
        <taxon>Lachnospirales</taxon>
        <taxon>Lachnospiraceae</taxon>
        <taxon>Blautia</taxon>
    </lineage>
</organism>
<keyword evidence="2" id="KW-0378">Hydrolase</keyword>
<keyword evidence="2" id="KW-0255">Endonuclease</keyword>
<name>A0ABV1BLB3_9FIRM</name>